<dbReference type="Pfam" id="PF00550">
    <property type="entry name" value="PP-binding"/>
    <property type="match status" value="1"/>
</dbReference>
<organism evidence="2 3">
    <name type="scientific">Legionella lytica</name>
    <dbReference type="NCBI Taxonomy" id="96232"/>
    <lineage>
        <taxon>Bacteria</taxon>
        <taxon>Pseudomonadati</taxon>
        <taxon>Pseudomonadota</taxon>
        <taxon>Gammaproteobacteria</taxon>
        <taxon>Legionellales</taxon>
        <taxon>Legionellaceae</taxon>
        <taxon>Legionella</taxon>
    </lineage>
</organism>
<dbReference type="InterPro" id="IPR009081">
    <property type="entry name" value="PP-bd_ACP"/>
</dbReference>
<dbReference type="EMBL" id="JBGORX010000001">
    <property type="protein sequence ID" value="MFJ1267377.1"/>
    <property type="molecule type" value="Genomic_DNA"/>
</dbReference>
<comment type="caution">
    <text evidence="2">The sequence shown here is derived from an EMBL/GenBank/DDBJ whole genome shotgun (WGS) entry which is preliminary data.</text>
</comment>
<dbReference type="RefSeq" id="WP_400186007.1">
    <property type="nucleotide sequence ID" value="NZ_JBGORX010000001.1"/>
</dbReference>
<evidence type="ECO:0000313" key="3">
    <source>
        <dbReference type="Proteomes" id="UP001615550"/>
    </source>
</evidence>
<keyword evidence="3" id="KW-1185">Reference proteome</keyword>
<protein>
    <submittedName>
        <fullName evidence="2">Phosphopantetheine-binding protein</fullName>
    </submittedName>
</protein>
<evidence type="ECO:0000313" key="2">
    <source>
        <dbReference type="EMBL" id="MFJ1267377.1"/>
    </source>
</evidence>
<accession>A0ABW8D581</accession>
<feature type="domain" description="Carrier" evidence="1">
    <location>
        <begin position="34"/>
        <end position="67"/>
    </location>
</feature>
<gene>
    <name evidence="2" type="ORF">ACD661_02265</name>
</gene>
<name>A0ABW8D581_9GAMM</name>
<proteinExistence type="predicted"/>
<evidence type="ECO:0000259" key="1">
    <source>
        <dbReference type="Pfam" id="PF00550"/>
    </source>
</evidence>
<sequence>MDKDLLLTDLAILLMVDKKLLVDSIYLNDELYWDSLSLISTVAAIYQRYGVNVHGVELMRCETIGDIFSLIENIKQSACA</sequence>
<dbReference type="SUPFAM" id="SSF47336">
    <property type="entry name" value="ACP-like"/>
    <property type="match status" value="1"/>
</dbReference>
<reference evidence="2 3" key="1">
    <citation type="submission" date="2024-08" db="EMBL/GenBank/DDBJ databases">
        <title>Draft Genome Sequence of Legionella lytica strain DSB2004, Isolated From a Fire Sprinkler System.</title>
        <authorList>
            <person name="Everhart A.D."/>
            <person name="Kidane D.T."/>
            <person name="Farone A.L."/>
            <person name="Farone M.B."/>
        </authorList>
    </citation>
    <scope>NUCLEOTIDE SEQUENCE [LARGE SCALE GENOMIC DNA]</scope>
    <source>
        <strain evidence="2 3">DSB2004</strain>
    </source>
</reference>
<dbReference type="Gene3D" id="1.10.1200.10">
    <property type="entry name" value="ACP-like"/>
    <property type="match status" value="1"/>
</dbReference>
<dbReference type="Proteomes" id="UP001615550">
    <property type="component" value="Unassembled WGS sequence"/>
</dbReference>
<dbReference type="InterPro" id="IPR036736">
    <property type="entry name" value="ACP-like_sf"/>
</dbReference>